<feature type="region of interest" description="Disordered" evidence="1">
    <location>
        <begin position="387"/>
        <end position="416"/>
    </location>
</feature>
<comment type="caution">
    <text evidence="2">The sequence shown here is derived from an EMBL/GenBank/DDBJ whole genome shotgun (WGS) entry which is preliminary data.</text>
</comment>
<keyword evidence="3" id="KW-1185">Reference proteome</keyword>
<gene>
    <name evidence="2" type="ORF">KY465_11980</name>
</gene>
<name>A0ABS6WPU8_9HYPH</name>
<dbReference type="EMBL" id="JAHWQX010000003">
    <property type="protein sequence ID" value="MBW3098001.1"/>
    <property type="molecule type" value="Genomic_DNA"/>
</dbReference>
<reference evidence="2" key="1">
    <citation type="submission" date="2021-07" db="EMBL/GenBank/DDBJ databases">
        <title>Pseudohoeflea marina sp. nov. a polyhydroxyalcanoate-producing bacterium.</title>
        <authorList>
            <person name="Zheng W."/>
            <person name="Yu S."/>
            <person name="Huang Y."/>
        </authorList>
    </citation>
    <scope>NUCLEOTIDE SEQUENCE</scope>
    <source>
        <strain evidence="2">DP4N28-3</strain>
    </source>
</reference>
<dbReference type="Proteomes" id="UP001430804">
    <property type="component" value="Unassembled WGS sequence"/>
</dbReference>
<dbReference type="Pfam" id="PF13692">
    <property type="entry name" value="Glyco_trans_1_4"/>
    <property type="match status" value="1"/>
</dbReference>
<proteinExistence type="predicted"/>
<evidence type="ECO:0000256" key="1">
    <source>
        <dbReference type="SAM" id="MobiDB-lite"/>
    </source>
</evidence>
<dbReference type="RefSeq" id="WP_219201946.1">
    <property type="nucleotide sequence ID" value="NZ_JAHWQX010000003.1"/>
</dbReference>
<organism evidence="2 3">
    <name type="scientific">Pseudohoeflea coraliihabitans</name>
    <dbReference type="NCBI Taxonomy" id="2860393"/>
    <lineage>
        <taxon>Bacteria</taxon>
        <taxon>Pseudomonadati</taxon>
        <taxon>Pseudomonadota</taxon>
        <taxon>Alphaproteobacteria</taxon>
        <taxon>Hyphomicrobiales</taxon>
        <taxon>Rhizobiaceae</taxon>
        <taxon>Pseudohoeflea</taxon>
    </lineage>
</organism>
<evidence type="ECO:0000313" key="2">
    <source>
        <dbReference type="EMBL" id="MBW3098001.1"/>
    </source>
</evidence>
<evidence type="ECO:0000313" key="3">
    <source>
        <dbReference type="Proteomes" id="UP001430804"/>
    </source>
</evidence>
<protein>
    <submittedName>
        <fullName evidence="2">Glycosyltransferase family 4 protein</fullName>
    </submittedName>
</protein>
<sequence length="416" mass="45181">MHIVFVTSLVPVAEPRSGYDIANRVIVDALRALGHRVSVLGFLQPGNTPAEAAHTRVLRELEVTNARVGRGRKLAWLSRALLRGEPVSVTKMHAVSQKDVAAALAAFGPYDLLFLNSVQLPGAFLDLFTARPYLFVAHNVEARSARDNASTASSPLRALLFRREARLLAALESRLCRDAGFVFTLADADRPVLGVDSETRSATLPLVTAIEPPPAPSPRQPRYDVGLIGSWSWAANRAGLDWFLTEIAPRLPADFSIAIAGDLEDRPASIPANVQFLGRVPDAREFVRSARVIPLISRLGTGVQLKTIETFEMGLPSVATANALRGLTTRPDNCTVSDDPAAFAAALVHTVTQARDNSIDDRDGRAFHQRQLDGLLAALRTGIERVAARAERSEKPKEEPREDHAESAPPDMLNKE</sequence>
<accession>A0ABS6WPU8</accession>
<feature type="compositionally biased region" description="Basic and acidic residues" evidence="1">
    <location>
        <begin position="387"/>
        <end position="406"/>
    </location>
</feature>